<dbReference type="Gene3D" id="2.40.320.10">
    <property type="entry name" value="Hypothetical Protein Pfu-838710-001"/>
    <property type="match status" value="1"/>
</dbReference>
<dbReference type="PANTHER" id="PTHR14586">
    <property type="entry name" value="THIAMINE-TRIPHOSPHATASE"/>
    <property type="match status" value="1"/>
</dbReference>
<feature type="domain" description="CYTH" evidence="1">
    <location>
        <begin position="49"/>
        <end position="243"/>
    </location>
</feature>
<dbReference type="GO" id="GO:0000287">
    <property type="term" value="F:magnesium ion binding"/>
    <property type="evidence" value="ECO:0007669"/>
    <property type="project" value="TreeGrafter"/>
</dbReference>
<dbReference type="InterPro" id="IPR039582">
    <property type="entry name" value="THTPA"/>
</dbReference>
<sequence>MRTTSLPSALFGAPPCPAFLPTAPRVSSHLTLATRAMSPSSKIQQVEVEIEEKFPLPADIVPVEATLRGLGFSPKSGGVVSFVDTYYDFPSPHWYLTPRDTWLRFRGVKQNDMDSRWEGKWQLKIRRKSSEGDDSAAVAYEEIQGGTALDRVSEILASANVGGDGVEEECDAITDAPVAPNNLVPFAQFETTRSSWVIDDKKMPTSEYLGLSVDIDATDFGYGVGEVEAILNKGDDMADARKRIGQLVAEICAASSDQTESVTPSTATGELPTVGKLETYLMEKRPEHFNAIITAGIFKPI</sequence>
<evidence type="ECO:0000259" key="1">
    <source>
        <dbReference type="Pfam" id="PF01928"/>
    </source>
</evidence>
<dbReference type="InterPro" id="IPR033469">
    <property type="entry name" value="CYTH-like_dom_sf"/>
</dbReference>
<dbReference type="EMBL" id="HBEJ01014008">
    <property type="protein sequence ID" value="CAD8374933.1"/>
    <property type="molecule type" value="Transcribed_RNA"/>
</dbReference>
<organism evidence="2">
    <name type="scientific">Minutocellus polymorphus</name>
    <dbReference type="NCBI Taxonomy" id="265543"/>
    <lineage>
        <taxon>Eukaryota</taxon>
        <taxon>Sar</taxon>
        <taxon>Stramenopiles</taxon>
        <taxon>Ochrophyta</taxon>
        <taxon>Bacillariophyta</taxon>
        <taxon>Mediophyceae</taxon>
        <taxon>Cymatosirophycidae</taxon>
        <taxon>Cymatosirales</taxon>
        <taxon>Cymatosiraceae</taxon>
        <taxon>Minutocellus</taxon>
    </lineage>
</organism>
<dbReference type="GO" id="GO:0050333">
    <property type="term" value="F:thiamine triphosphate phosphatase activity"/>
    <property type="evidence" value="ECO:0007669"/>
    <property type="project" value="InterPro"/>
</dbReference>
<dbReference type="PANTHER" id="PTHR14586:SF1">
    <property type="entry name" value="THIAMINE-TRIPHOSPHATASE"/>
    <property type="match status" value="1"/>
</dbReference>
<dbReference type="Pfam" id="PF01928">
    <property type="entry name" value="CYTH"/>
    <property type="match status" value="1"/>
</dbReference>
<dbReference type="GO" id="GO:0042357">
    <property type="term" value="P:thiamine diphosphate metabolic process"/>
    <property type="evidence" value="ECO:0007669"/>
    <property type="project" value="TreeGrafter"/>
</dbReference>
<reference evidence="2" key="1">
    <citation type="submission" date="2021-01" db="EMBL/GenBank/DDBJ databases">
        <authorList>
            <person name="Corre E."/>
            <person name="Pelletier E."/>
            <person name="Niang G."/>
            <person name="Scheremetjew M."/>
            <person name="Finn R."/>
            <person name="Kale V."/>
            <person name="Holt S."/>
            <person name="Cochrane G."/>
            <person name="Meng A."/>
            <person name="Brown T."/>
            <person name="Cohen L."/>
        </authorList>
    </citation>
    <scope>NUCLEOTIDE SEQUENCE</scope>
    <source>
        <strain evidence="2">CCMP3303</strain>
    </source>
</reference>
<protein>
    <recommendedName>
        <fullName evidence="1">CYTH domain-containing protein</fullName>
    </recommendedName>
</protein>
<evidence type="ECO:0000313" key="2">
    <source>
        <dbReference type="EMBL" id="CAD8374933.1"/>
    </source>
</evidence>
<dbReference type="SUPFAM" id="SSF55154">
    <property type="entry name" value="CYTH-like phosphatases"/>
    <property type="match status" value="1"/>
</dbReference>
<dbReference type="InterPro" id="IPR023577">
    <property type="entry name" value="CYTH_domain"/>
</dbReference>
<proteinExistence type="predicted"/>
<gene>
    <name evidence="2" type="ORF">MPOL1434_LOCUS8232</name>
</gene>
<dbReference type="AlphaFoldDB" id="A0A7S0AVF1"/>
<name>A0A7S0AVF1_9STRA</name>
<accession>A0A7S0AVF1</accession>